<gene>
    <name evidence="2" type="ORF">LCGC14_2383580</name>
</gene>
<sequence length="130" mass="14462">MTLNWKGDELKRKTVRATRIAIDATMAAAVQHARGSHGPGAHAQQRFESQKGDLERGTKIVQAAREEFRTIRGRWGVVGVPQARRIELGFQGPDRLGRVFSQPAFPYLRPAAEVEYPKLAGRIRRAAAFA</sequence>
<proteinExistence type="predicted"/>
<accession>A0A0F9CMC3</accession>
<protein>
    <recommendedName>
        <fullName evidence="3">HK97 gp10 family phage protein</fullName>
    </recommendedName>
</protein>
<dbReference type="AlphaFoldDB" id="A0A0F9CMC3"/>
<dbReference type="EMBL" id="LAZR01035404">
    <property type="protein sequence ID" value="KKL27597.1"/>
    <property type="molecule type" value="Genomic_DNA"/>
</dbReference>
<feature type="region of interest" description="Disordered" evidence="1">
    <location>
        <begin position="32"/>
        <end position="56"/>
    </location>
</feature>
<evidence type="ECO:0008006" key="3">
    <source>
        <dbReference type="Google" id="ProtNLM"/>
    </source>
</evidence>
<name>A0A0F9CMC3_9ZZZZ</name>
<reference evidence="2" key="1">
    <citation type="journal article" date="2015" name="Nature">
        <title>Complex archaea that bridge the gap between prokaryotes and eukaryotes.</title>
        <authorList>
            <person name="Spang A."/>
            <person name="Saw J.H."/>
            <person name="Jorgensen S.L."/>
            <person name="Zaremba-Niedzwiedzka K."/>
            <person name="Martijn J."/>
            <person name="Lind A.E."/>
            <person name="van Eijk R."/>
            <person name="Schleper C."/>
            <person name="Guy L."/>
            <person name="Ettema T.J."/>
        </authorList>
    </citation>
    <scope>NUCLEOTIDE SEQUENCE</scope>
</reference>
<comment type="caution">
    <text evidence="2">The sequence shown here is derived from an EMBL/GenBank/DDBJ whole genome shotgun (WGS) entry which is preliminary data.</text>
</comment>
<evidence type="ECO:0000313" key="2">
    <source>
        <dbReference type="EMBL" id="KKL27597.1"/>
    </source>
</evidence>
<organism evidence="2">
    <name type="scientific">marine sediment metagenome</name>
    <dbReference type="NCBI Taxonomy" id="412755"/>
    <lineage>
        <taxon>unclassified sequences</taxon>
        <taxon>metagenomes</taxon>
        <taxon>ecological metagenomes</taxon>
    </lineage>
</organism>
<evidence type="ECO:0000256" key="1">
    <source>
        <dbReference type="SAM" id="MobiDB-lite"/>
    </source>
</evidence>